<gene>
    <name evidence="2" type="ORF">SNAT2548_LOCUS11494</name>
</gene>
<feature type="compositionally biased region" description="Polar residues" evidence="1">
    <location>
        <begin position="84"/>
        <end position="94"/>
    </location>
</feature>
<protein>
    <submittedName>
        <fullName evidence="2">Uncharacterized protein</fullName>
    </submittedName>
</protein>
<reference evidence="2" key="1">
    <citation type="submission" date="2021-02" db="EMBL/GenBank/DDBJ databases">
        <authorList>
            <person name="Dougan E. K."/>
            <person name="Rhodes N."/>
            <person name="Thang M."/>
            <person name="Chan C."/>
        </authorList>
    </citation>
    <scope>NUCLEOTIDE SEQUENCE</scope>
</reference>
<dbReference type="EMBL" id="CAJNDS010001035">
    <property type="protein sequence ID" value="CAE7244855.1"/>
    <property type="molecule type" value="Genomic_DNA"/>
</dbReference>
<proteinExistence type="predicted"/>
<sequence length="134" mass="14726">MALQRSKSLIGAWFEAHLPKEQAPTTTIRRTRASTYWPYGTGVTCVVGSHNIHDIMVVDNARSRGCIPHKPEHQKLFPPMPSGTAPSGTLQRAGSASALMGGHHELVCRAKRELAEERQRERLAAEAAQFGPPY</sequence>
<keyword evidence="3" id="KW-1185">Reference proteome</keyword>
<feature type="region of interest" description="Disordered" evidence="1">
    <location>
        <begin position="67"/>
        <end position="96"/>
    </location>
</feature>
<comment type="caution">
    <text evidence="2">The sequence shown here is derived from an EMBL/GenBank/DDBJ whole genome shotgun (WGS) entry which is preliminary data.</text>
</comment>
<evidence type="ECO:0000313" key="3">
    <source>
        <dbReference type="Proteomes" id="UP000604046"/>
    </source>
</evidence>
<dbReference type="AlphaFoldDB" id="A0A812LDN7"/>
<organism evidence="2 3">
    <name type="scientific">Symbiodinium natans</name>
    <dbReference type="NCBI Taxonomy" id="878477"/>
    <lineage>
        <taxon>Eukaryota</taxon>
        <taxon>Sar</taxon>
        <taxon>Alveolata</taxon>
        <taxon>Dinophyceae</taxon>
        <taxon>Suessiales</taxon>
        <taxon>Symbiodiniaceae</taxon>
        <taxon>Symbiodinium</taxon>
    </lineage>
</organism>
<name>A0A812LDN7_9DINO</name>
<dbReference type="Proteomes" id="UP000604046">
    <property type="component" value="Unassembled WGS sequence"/>
</dbReference>
<dbReference type="OrthoDB" id="416288at2759"/>
<accession>A0A812LDN7</accession>
<evidence type="ECO:0000313" key="2">
    <source>
        <dbReference type="EMBL" id="CAE7244855.1"/>
    </source>
</evidence>
<evidence type="ECO:0000256" key="1">
    <source>
        <dbReference type="SAM" id="MobiDB-lite"/>
    </source>
</evidence>